<dbReference type="InterPro" id="IPR005524">
    <property type="entry name" value="DUF318"/>
</dbReference>
<dbReference type="EMBL" id="CP106753">
    <property type="protein sequence ID" value="UXY15881.1"/>
    <property type="molecule type" value="Genomic_DNA"/>
</dbReference>
<feature type="transmembrane region" description="Helical" evidence="7">
    <location>
        <begin position="288"/>
        <end position="310"/>
    </location>
</feature>
<feature type="transmembrane region" description="Helical" evidence="7">
    <location>
        <begin position="259"/>
        <end position="281"/>
    </location>
</feature>
<keyword evidence="9" id="KW-1185">Reference proteome</keyword>
<dbReference type="Proteomes" id="UP001061302">
    <property type="component" value="Chromosome"/>
</dbReference>
<name>A0ABY6DQW9_9NEIS</name>
<feature type="transmembrane region" description="Helical" evidence="7">
    <location>
        <begin position="20"/>
        <end position="41"/>
    </location>
</feature>
<dbReference type="RefSeq" id="WP_263125316.1">
    <property type="nucleotide sequence ID" value="NZ_CP106753.1"/>
</dbReference>
<evidence type="ECO:0000256" key="3">
    <source>
        <dbReference type="ARBA" id="ARBA00022475"/>
    </source>
</evidence>
<organism evidence="8 9">
    <name type="scientific">Chitiniphilus purpureus</name>
    <dbReference type="NCBI Taxonomy" id="2981137"/>
    <lineage>
        <taxon>Bacteria</taxon>
        <taxon>Pseudomonadati</taxon>
        <taxon>Pseudomonadota</taxon>
        <taxon>Betaproteobacteria</taxon>
        <taxon>Neisseriales</taxon>
        <taxon>Chitinibacteraceae</taxon>
        <taxon>Chitiniphilus</taxon>
    </lineage>
</organism>
<dbReference type="PANTHER" id="PTHR42775:SF2">
    <property type="entry name" value="PERMEASE"/>
    <property type="match status" value="1"/>
</dbReference>
<keyword evidence="5 7" id="KW-1133">Transmembrane helix</keyword>
<feature type="transmembrane region" description="Helical" evidence="7">
    <location>
        <begin position="192"/>
        <end position="210"/>
    </location>
</feature>
<keyword evidence="6 7" id="KW-0472">Membrane</keyword>
<evidence type="ECO:0000256" key="5">
    <source>
        <dbReference type="ARBA" id="ARBA00022989"/>
    </source>
</evidence>
<feature type="transmembrane region" description="Helical" evidence="7">
    <location>
        <begin position="122"/>
        <end position="142"/>
    </location>
</feature>
<comment type="subcellular location">
    <subcellularLocation>
        <location evidence="1">Cell membrane</location>
        <topology evidence="1">Multi-pass membrane protein</topology>
    </subcellularLocation>
</comment>
<gene>
    <name evidence="8" type="ORF">N8I74_02365</name>
</gene>
<dbReference type="PANTHER" id="PTHR42775">
    <property type="entry name" value="PERMEASE RV2963-RELATED"/>
    <property type="match status" value="1"/>
</dbReference>
<evidence type="ECO:0000256" key="6">
    <source>
        <dbReference type="ARBA" id="ARBA00023136"/>
    </source>
</evidence>
<feature type="transmembrane region" description="Helical" evidence="7">
    <location>
        <begin position="62"/>
        <end position="84"/>
    </location>
</feature>
<reference evidence="8" key="1">
    <citation type="submission" date="2022-10" db="EMBL/GenBank/DDBJ databases">
        <title>Chitiniphilus purpureus sp. nov., a novel chitin-degrading bacterium isolated from crawfish pond sediment.</title>
        <authorList>
            <person name="Li K."/>
        </authorList>
    </citation>
    <scope>NUCLEOTIDE SEQUENCE</scope>
    <source>
        <strain evidence="8">CD1</strain>
    </source>
</reference>
<evidence type="ECO:0000313" key="9">
    <source>
        <dbReference type="Proteomes" id="UP001061302"/>
    </source>
</evidence>
<accession>A0ABY6DQW9</accession>
<proteinExistence type="inferred from homology"/>
<keyword evidence="4 7" id="KW-0812">Transmembrane</keyword>
<comment type="similarity">
    <text evidence="2">Belongs to the UPF0718 family.</text>
</comment>
<sequence>METLQTGLASPAVRAFFEFLLMDGALLIGLFLLITWGVVLLQQRLPFQATQNRLKGATSWRSAFAASVGGVITPFCSCSTIPVLSGMLRAGVGFVPSFAFLVSSPVVNEGVFILLFATQGPVAGLTFIVVGLALTSAAGVLAGRLGLQRYLVSTPAPESAGTFVGTGGPTWPGFGPASRFAWIAAVRELKDVAPYLLVGLLIGGVIYGAVPKDTLLALVDSAHPALLYLVCALVGVPLYISPVAALPIGFALIEKGFPVGPLVTFLVAAIGTSPPEIMLLFRLFRLPLVIAHTLSVIACALILGVVVTLVL</sequence>
<keyword evidence="3" id="KW-1003">Cell membrane</keyword>
<dbReference type="InterPro" id="IPR053166">
    <property type="entry name" value="UPF0718_permease"/>
</dbReference>
<evidence type="ECO:0000256" key="2">
    <source>
        <dbReference type="ARBA" id="ARBA00006386"/>
    </source>
</evidence>
<evidence type="ECO:0000256" key="1">
    <source>
        <dbReference type="ARBA" id="ARBA00004651"/>
    </source>
</evidence>
<dbReference type="Pfam" id="PF03773">
    <property type="entry name" value="ArsP_1"/>
    <property type="match status" value="1"/>
</dbReference>
<evidence type="ECO:0000313" key="8">
    <source>
        <dbReference type="EMBL" id="UXY15881.1"/>
    </source>
</evidence>
<protein>
    <submittedName>
        <fullName evidence="8">Permease</fullName>
    </submittedName>
</protein>
<evidence type="ECO:0000256" key="4">
    <source>
        <dbReference type="ARBA" id="ARBA00022692"/>
    </source>
</evidence>
<feature type="transmembrane region" description="Helical" evidence="7">
    <location>
        <begin position="90"/>
        <end position="115"/>
    </location>
</feature>
<feature type="transmembrane region" description="Helical" evidence="7">
    <location>
        <begin position="226"/>
        <end position="253"/>
    </location>
</feature>
<evidence type="ECO:0000256" key="7">
    <source>
        <dbReference type="SAM" id="Phobius"/>
    </source>
</evidence>